<name>A0A3B3H3N5_ORYLA</name>
<keyword evidence="2" id="KW-0067">ATP-binding</keyword>
<dbReference type="Bgee" id="ENSORLG00000013401">
    <property type="expression patterns" value="Expressed in pharyngeal gill and 14 other cell types or tissues"/>
</dbReference>
<reference evidence="5" key="3">
    <citation type="submission" date="2025-09" db="UniProtKB">
        <authorList>
            <consortium name="Ensembl"/>
        </authorList>
    </citation>
    <scope>IDENTIFICATION</scope>
    <source>
        <strain evidence="5">Hd-rR</strain>
    </source>
</reference>
<dbReference type="STRING" id="8090.ENSORLP00000026094"/>
<dbReference type="InterPro" id="IPR001245">
    <property type="entry name" value="Ser-Thr/Tyr_kinase_cat_dom"/>
</dbReference>
<dbReference type="InterPro" id="IPR051681">
    <property type="entry name" value="Ser/Thr_Kinases-Pseudokinases"/>
</dbReference>
<dbReference type="Proteomes" id="UP000001038">
    <property type="component" value="Chromosome 12"/>
</dbReference>
<dbReference type="Gene3D" id="3.30.200.20">
    <property type="entry name" value="Phosphorylase Kinase, domain 1"/>
    <property type="match status" value="1"/>
</dbReference>
<dbReference type="InterPro" id="IPR036537">
    <property type="entry name" value="Adaptor_Cbl_N_dom_sf"/>
</dbReference>
<dbReference type="PANTHER" id="PTHR44329">
    <property type="entry name" value="SERINE/THREONINE-PROTEIN KINASE TNNI3K-RELATED"/>
    <property type="match status" value="1"/>
</dbReference>
<evidence type="ECO:0000313" key="6">
    <source>
        <dbReference type="Proteomes" id="UP000001038"/>
    </source>
</evidence>
<evidence type="ECO:0000256" key="1">
    <source>
        <dbReference type="ARBA" id="ARBA00022741"/>
    </source>
</evidence>
<dbReference type="GO" id="GO:0004672">
    <property type="term" value="F:protein kinase activity"/>
    <property type="evidence" value="ECO:0000318"/>
    <property type="project" value="GO_Central"/>
</dbReference>
<feature type="domain" description="Protein kinase" evidence="4">
    <location>
        <begin position="183"/>
        <end position="453"/>
    </location>
</feature>
<keyword evidence="6" id="KW-1185">Reference proteome</keyword>
<sequence length="460" mass="53154">MDFIDPILSIVKGIYEVVEQVKANEKRSRRICDRVAALEKIIRSIQSQKKVVETENVKNIIKDLADTLNATKNLLEKHADSNWMKRAIKKGYYEEEFNHVNDRLNDAFQALSLALNVEHEDAIRKVFDKVNQKMEDEEDKKKDEEELLDKMTSLQNDVAEILSLLKTQKMPYDKIRKIKLSELKFIPDIPKKPFMTTESAEVFMGEFQGFPVAIKKYLKTGQVSSSEVETIFKKETDTMNRFQSPNILRLFGICIINENSPQPEFLVVMEYCEKGSLRQVLDSDCELSWTRKARMCLDVAQGIYRLHQAEQNFKVHGSISSNKLLVDEAYRVKLGGFELSKTETSLQRSVKKTALESTLCYGAPEMLDNLNKKFTKECEIYSIGIVLWEIATRKKPFEGLKEDLIYQKVWTEKYQEPLPTDCPENLQQMIIACRAHEPFDRPSAGVLMDKLRLVVAQLEE</sequence>
<keyword evidence="3" id="KW-0175">Coiled coil</keyword>
<reference evidence="5 6" key="1">
    <citation type="journal article" date="2007" name="Nature">
        <title>The medaka draft genome and insights into vertebrate genome evolution.</title>
        <authorList>
            <person name="Kasahara M."/>
            <person name="Naruse K."/>
            <person name="Sasaki S."/>
            <person name="Nakatani Y."/>
            <person name="Qu W."/>
            <person name="Ahsan B."/>
            <person name="Yamada T."/>
            <person name="Nagayasu Y."/>
            <person name="Doi K."/>
            <person name="Kasai Y."/>
            <person name="Jindo T."/>
            <person name="Kobayashi D."/>
            <person name="Shimada A."/>
            <person name="Toyoda A."/>
            <person name="Kuroki Y."/>
            <person name="Fujiyama A."/>
            <person name="Sasaki T."/>
            <person name="Shimizu A."/>
            <person name="Asakawa S."/>
            <person name="Shimizu N."/>
            <person name="Hashimoto S."/>
            <person name="Yang J."/>
            <person name="Lee Y."/>
            <person name="Matsushima K."/>
            <person name="Sugano S."/>
            <person name="Sakaizumi M."/>
            <person name="Narita T."/>
            <person name="Ohishi K."/>
            <person name="Haga S."/>
            <person name="Ohta F."/>
            <person name="Nomoto H."/>
            <person name="Nogata K."/>
            <person name="Morishita T."/>
            <person name="Endo T."/>
            <person name="Shin-I T."/>
            <person name="Takeda H."/>
            <person name="Morishita S."/>
            <person name="Kohara Y."/>
        </authorList>
    </citation>
    <scope>NUCLEOTIDE SEQUENCE [LARGE SCALE GENOMIC DNA]</scope>
    <source>
        <strain evidence="5 6">Hd-rR</strain>
    </source>
</reference>
<proteinExistence type="predicted"/>
<dbReference type="AlphaFoldDB" id="A0A3B3H3N5"/>
<dbReference type="CDD" id="cd21037">
    <property type="entry name" value="MLKL_NTD"/>
    <property type="match status" value="1"/>
</dbReference>
<gene>
    <name evidence="5" type="primary">LOC101166152</name>
</gene>
<evidence type="ECO:0000256" key="2">
    <source>
        <dbReference type="ARBA" id="ARBA00022840"/>
    </source>
</evidence>
<dbReference type="InterPro" id="IPR011009">
    <property type="entry name" value="Kinase-like_dom_sf"/>
</dbReference>
<dbReference type="Pfam" id="PF07714">
    <property type="entry name" value="PK_Tyr_Ser-Thr"/>
    <property type="match status" value="1"/>
</dbReference>
<dbReference type="InParanoid" id="A0A3B3H3N5"/>
<organism evidence="5 6">
    <name type="scientific">Oryzias latipes</name>
    <name type="common">Japanese rice fish</name>
    <name type="synonym">Japanese killifish</name>
    <dbReference type="NCBI Taxonomy" id="8090"/>
    <lineage>
        <taxon>Eukaryota</taxon>
        <taxon>Metazoa</taxon>
        <taxon>Chordata</taxon>
        <taxon>Craniata</taxon>
        <taxon>Vertebrata</taxon>
        <taxon>Euteleostomi</taxon>
        <taxon>Actinopterygii</taxon>
        <taxon>Neopterygii</taxon>
        <taxon>Teleostei</taxon>
        <taxon>Neoteleostei</taxon>
        <taxon>Acanthomorphata</taxon>
        <taxon>Ovalentaria</taxon>
        <taxon>Atherinomorphae</taxon>
        <taxon>Beloniformes</taxon>
        <taxon>Adrianichthyidae</taxon>
        <taxon>Oryziinae</taxon>
        <taxon>Oryzias</taxon>
    </lineage>
</organism>
<dbReference type="GO" id="GO:0005737">
    <property type="term" value="C:cytoplasm"/>
    <property type="evidence" value="ECO:0000318"/>
    <property type="project" value="GO_Central"/>
</dbReference>
<dbReference type="Gene3D" id="1.20.930.20">
    <property type="entry name" value="Adaptor protein Cbl, N-terminal domain"/>
    <property type="match status" value="1"/>
</dbReference>
<dbReference type="GO" id="GO:0005524">
    <property type="term" value="F:ATP binding"/>
    <property type="evidence" value="ECO:0007669"/>
    <property type="project" value="UniProtKB-KW"/>
</dbReference>
<reference evidence="5" key="2">
    <citation type="submission" date="2025-08" db="UniProtKB">
        <authorList>
            <consortium name="Ensembl"/>
        </authorList>
    </citation>
    <scope>IDENTIFICATION</scope>
    <source>
        <strain evidence="5">Hd-rR</strain>
    </source>
</reference>
<dbReference type="GeneTree" id="ENSGT00390000016453"/>
<dbReference type="InterPro" id="IPR000719">
    <property type="entry name" value="Prot_kinase_dom"/>
</dbReference>
<evidence type="ECO:0000313" key="5">
    <source>
        <dbReference type="Ensembl" id="ENSORLP00000026094.1"/>
    </source>
</evidence>
<feature type="coiled-coil region" evidence="3">
    <location>
        <begin position="127"/>
        <end position="157"/>
    </location>
</feature>
<dbReference type="PANTHER" id="PTHR44329:SF298">
    <property type="entry name" value="MIXED LINEAGE KINASE DOMAIN-LIKE PROTEIN"/>
    <property type="match status" value="1"/>
</dbReference>
<keyword evidence="1" id="KW-0547">Nucleotide-binding</keyword>
<accession>A0A3B3H3N5</accession>
<dbReference type="GO" id="GO:0007166">
    <property type="term" value="P:cell surface receptor signaling pathway"/>
    <property type="evidence" value="ECO:0007669"/>
    <property type="project" value="InterPro"/>
</dbReference>
<dbReference type="PROSITE" id="PS50011">
    <property type="entry name" value="PROTEIN_KINASE_DOM"/>
    <property type="match status" value="1"/>
</dbReference>
<protein>
    <recommendedName>
        <fullName evidence="4">Protein kinase domain-containing protein</fullName>
    </recommendedName>
</protein>
<evidence type="ECO:0000259" key="4">
    <source>
        <dbReference type="PROSITE" id="PS50011"/>
    </source>
</evidence>
<dbReference type="Pfam" id="PF22215">
    <property type="entry name" value="MLKL_N"/>
    <property type="match status" value="1"/>
</dbReference>
<dbReference type="GO" id="GO:0007165">
    <property type="term" value="P:signal transduction"/>
    <property type="evidence" value="ECO:0000318"/>
    <property type="project" value="GO_Central"/>
</dbReference>
<dbReference type="Ensembl" id="ENSORLT00000034166.1">
    <property type="protein sequence ID" value="ENSORLP00000026094.1"/>
    <property type="gene ID" value="ENSORLG00000013401.2"/>
</dbReference>
<dbReference type="SUPFAM" id="SSF56112">
    <property type="entry name" value="Protein kinase-like (PK-like)"/>
    <property type="match status" value="1"/>
</dbReference>
<dbReference type="Gene3D" id="1.10.510.10">
    <property type="entry name" value="Transferase(Phosphotransferase) domain 1"/>
    <property type="match status" value="1"/>
</dbReference>
<evidence type="ECO:0000256" key="3">
    <source>
        <dbReference type="SAM" id="Coils"/>
    </source>
</evidence>
<dbReference type="InterPro" id="IPR054000">
    <property type="entry name" value="MLKL_N"/>
</dbReference>
<dbReference type="InterPro" id="IPR059179">
    <property type="entry name" value="MLKL-like_MCAfunc"/>
</dbReference>